<evidence type="ECO:0000259" key="2">
    <source>
        <dbReference type="Pfam" id="PF01557"/>
    </source>
</evidence>
<dbReference type="GO" id="GO:0046872">
    <property type="term" value="F:metal ion binding"/>
    <property type="evidence" value="ECO:0007669"/>
    <property type="project" value="UniProtKB-KW"/>
</dbReference>
<keyword evidence="1" id="KW-0479">Metal-binding</keyword>
<dbReference type="PANTHER" id="PTHR11820:SF112">
    <property type="entry name" value="FUMARYLACETOACETATE HYDROLASE FAMILY PROTEIN (AFU_ORTHOLOGUE AFUA_1G02370)-RELATED"/>
    <property type="match status" value="1"/>
</dbReference>
<proteinExistence type="predicted"/>
<dbReference type="PANTHER" id="PTHR11820">
    <property type="entry name" value="ACYLPYRUVASE"/>
    <property type="match status" value="1"/>
</dbReference>
<dbReference type="SUPFAM" id="SSF56529">
    <property type="entry name" value="FAH"/>
    <property type="match status" value="1"/>
</dbReference>
<dbReference type="InterPro" id="IPR036663">
    <property type="entry name" value="Fumarylacetoacetase_C_sf"/>
</dbReference>
<evidence type="ECO:0000313" key="4">
    <source>
        <dbReference type="Proteomes" id="UP000053413"/>
    </source>
</evidence>
<dbReference type="Proteomes" id="UP000053413">
    <property type="component" value="Unassembled WGS sequence"/>
</dbReference>
<accession>A0A0X3WXJ8</accession>
<protein>
    <submittedName>
        <fullName evidence="3">Fumarylacetoacetate hydrolase</fullName>
    </submittedName>
</protein>
<comment type="caution">
    <text evidence="3">The sequence shown here is derived from an EMBL/GenBank/DDBJ whole genome shotgun (WGS) entry which is preliminary data.</text>
</comment>
<dbReference type="AlphaFoldDB" id="A0A0X3WXJ8"/>
<evidence type="ECO:0000313" key="3">
    <source>
        <dbReference type="EMBL" id="KUL61570.1"/>
    </source>
</evidence>
<organism evidence="3 4">
    <name type="scientific">Streptomyces violaceusniger</name>
    <dbReference type="NCBI Taxonomy" id="68280"/>
    <lineage>
        <taxon>Bacteria</taxon>
        <taxon>Bacillati</taxon>
        <taxon>Actinomycetota</taxon>
        <taxon>Actinomycetes</taxon>
        <taxon>Kitasatosporales</taxon>
        <taxon>Streptomycetaceae</taxon>
        <taxon>Streptomyces</taxon>
        <taxon>Streptomyces violaceusniger group</taxon>
    </lineage>
</organism>
<name>A0A0X3WXJ8_STRVO</name>
<dbReference type="OrthoDB" id="9805307at2"/>
<dbReference type="InterPro" id="IPR011234">
    <property type="entry name" value="Fumarylacetoacetase-like_C"/>
</dbReference>
<sequence length="289" mass="30761">MGEQVKLIGYVDDGARHIGAVDGSHVIPLGEVSAFYADPRAATASADQVTERLVRAELVEAPPVPRTARVFCVGINYHAHGDESREHSGLDTPKVPMIFGRWADTLVVDGDPVPVPPNEDGLDWEVELAVIIADPVWAADRATASQHVLGYTAFNDLSARKKQLETAQFTLGKNADRSGPIGPVVVTADEIGDPNSLTLRTRVGDSVMQLGNTRDLIHDIPSIIAYITDTVSLKPGDVIATGTPAGVGLGMKPQVYLTAGDTVEVEVENVGVLRTPIVSRADLAARHEL</sequence>
<evidence type="ECO:0000256" key="1">
    <source>
        <dbReference type="ARBA" id="ARBA00022723"/>
    </source>
</evidence>
<keyword evidence="3" id="KW-0378">Hydrolase</keyword>
<dbReference type="Gene3D" id="3.90.850.10">
    <property type="entry name" value="Fumarylacetoacetase-like, C-terminal domain"/>
    <property type="match status" value="1"/>
</dbReference>
<dbReference type="Pfam" id="PF01557">
    <property type="entry name" value="FAA_hydrolase"/>
    <property type="match status" value="1"/>
</dbReference>
<dbReference type="EMBL" id="LLZJ01000166">
    <property type="protein sequence ID" value="KUL61570.1"/>
    <property type="molecule type" value="Genomic_DNA"/>
</dbReference>
<dbReference type="GO" id="GO:0016787">
    <property type="term" value="F:hydrolase activity"/>
    <property type="evidence" value="ECO:0007669"/>
    <property type="project" value="UniProtKB-KW"/>
</dbReference>
<gene>
    <name evidence="3" type="ORF">ADL28_15075</name>
</gene>
<feature type="domain" description="Fumarylacetoacetase-like C-terminal" evidence="2">
    <location>
        <begin position="70"/>
        <end position="278"/>
    </location>
</feature>
<reference evidence="4" key="1">
    <citation type="submission" date="2015-10" db="EMBL/GenBank/DDBJ databases">
        <authorList>
            <person name="Ju K.-S."/>
            <person name="Doroghazi J.R."/>
            <person name="Metcalf W.W."/>
        </authorList>
    </citation>
    <scope>NUCLEOTIDE SEQUENCE [LARGE SCALE GENOMIC DNA]</scope>
    <source>
        <strain evidence="4">NRRL F-8817</strain>
    </source>
</reference>